<accession>A0A1L7CQK3</accession>
<gene>
    <name evidence="3" type="ORF">CFRA_01235</name>
</gene>
<feature type="domain" description="AB hydrolase-1" evidence="2">
    <location>
        <begin position="37"/>
        <end position="146"/>
    </location>
</feature>
<dbReference type="InterPro" id="IPR029058">
    <property type="entry name" value="AB_hydrolase_fold"/>
</dbReference>
<sequence>MSPSTVELAGPFTHRFVHLRGVRLHVAAAGDVKDPLVILLHDAFGGWFDYRDVLAPLAAAGFHVVALDARGYGMSDKPPAGAGLDVLTAVGDVTALIRVLGHDDAVLVGADSGGAVAWCAATAHPGQVRALVSVAAAHPVDMRRAMAARPVRFLPAHLRAGLARLPGAHRLPDRLAAWLQRRILDRWTAPQFHGTALYDAALDLRVRAMRIASALPGAARYARLTTSVVPPKWLGTPVTVPVLALQPDRPTFRHLARRARKRCTARMNVRELPGTARLPHVEAPGTFAAAVAAWLNELD</sequence>
<dbReference type="SUPFAM" id="SSF53474">
    <property type="entry name" value="alpha/beta-Hydrolases"/>
    <property type="match status" value="1"/>
</dbReference>
<evidence type="ECO:0000313" key="3">
    <source>
        <dbReference type="EMBL" id="APT88135.1"/>
    </source>
</evidence>
<name>A0A1L7CQK3_9CORY</name>
<organism evidence="3 4">
    <name type="scientific">Corynebacterium frankenforstense DSM 45800</name>
    <dbReference type="NCBI Taxonomy" id="1437875"/>
    <lineage>
        <taxon>Bacteria</taxon>
        <taxon>Bacillati</taxon>
        <taxon>Actinomycetota</taxon>
        <taxon>Actinomycetes</taxon>
        <taxon>Mycobacteriales</taxon>
        <taxon>Corynebacteriaceae</taxon>
        <taxon>Corynebacterium</taxon>
    </lineage>
</organism>
<proteinExistence type="predicted"/>
<evidence type="ECO:0000313" key="4">
    <source>
        <dbReference type="Proteomes" id="UP000185434"/>
    </source>
</evidence>
<dbReference type="AlphaFoldDB" id="A0A1L7CQK3"/>
<dbReference type="Gene3D" id="3.40.50.1820">
    <property type="entry name" value="alpha/beta hydrolase"/>
    <property type="match status" value="1"/>
</dbReference>
<dbReference type="Proteomes" id="UP000185434">
    <property type="component" value="Chromosome"/>
</dbReference>
<dbReference type="EMBL" id="CP009247">
    <property type="protein sequence ID" value="APT88135.1"/>
    <property type="molecule type" value="Genomic_DNA"/>
</dbReference>
<dbReference type="PANTHER" id="PTHR43329">
    <property type="entry name" value="EPOXIDE HYDROLASE"/>
    <property type="match status" value="1"/>
</dbReference>
<evidence type="ECO:0000256" key="1">
    <source>
        <dbReference type="ARBA" id="ARBA00022801"/>
    </source>
</evidence>
<dbReference type="InterPro" id="IPR000639">
    <property type="entry name" value="Epox_hydrolase-like"/>
</dbReference>
<evidence type="ECO:0000259" key="2">
    <source>
        <dbReference type="Pfam" id="PF00561"/>
    </source>
</evidence>
<dbReference type="InterPro" id="IPR000073">
    <property type="entry name" value="AB_hydrolase_1"/>
</dbReference>
<dbReference type="STRING" id="1437875.CFRA_01235"/>
<dbReference type="PRINTS" id="PR00412">
    <property type="entry name" value="EPOXHYDRLASE"/>
</dbReference>
<reference evidence="3 4" key="1">
    <citation type="submission" date="2014-08" db="EMBL/GenBank/DDBJ databases">
        <title>Complete genome sequence of Corynebacterium frankenforstense ST18(T) (=DSM 45800(T)), isolated from raw cow milk.</title>
        <authorList>
            <person name="Ruckert C."/>
            <person name="Albersmeier A."/>
            <person name="Winkler A."/>
            <person name="Lipski A."/>
            <person name="Kalinowski J."/>
        </authorList>
    </citation>
    <scope>NUCLEOTIDE SEQUENCE [LARGE SCALE GENOMIC DNA]</scope>
    <source>
        <strain evidence="3 4">ST18</strain>
    </source>
</reference>
<protein>
    <recommendedName>
        <fullName evidence="2">AB hydrolase-1 domain-containing protein</fullName>
    </recommendedName>
</protein>
<keyword evidence="1" id="KW-0378">Hydrolase</keyword>
<dbReference type="Pfam" id="PF00561">
    <property type="entry name" value="Abhydrolase_1"/>
    <property type="match status" value="1"/>
</dbReference>
<dbReference type="GO" id="GO:0016787">
    <property type="term" value="F:hydrolase activity"/>
    <property type="evidence" value="ECO:0007669"/>
    <property type="project" value="UniProtKB-KW"/>
</dbReference>
<keyword evidence="4" id="KW-1185">Reference proteome</keyword>
<dbReference type="KEGG" id="cfk:CFRA_01235"/>
<dbReference type="PRINTS" id="PR00111">
    <property type="entry name" value="ABHYDROLASE"/>
</dbReference>